<dbReference type="EMBL" id="SLUP01000006">
    <property type="protein sequence ID" value="TCL64872.1"/>
    <property type="molecule type" value="Genomic_DNA"/>
</dbReference>
<proteinExistence type="predicted"/>
<keyword evidence="1" id="KW-0812">Transmembrane</keyword>
<feature type="transmembrane region" description="Helical" evidence="1">
    <location>
        <begin position="65"/>
        <end position="88"/>
    </location>
</feature>
<keyword evidence="1" id="KW-0472">Membrane</keyword>
<name>A0A4R1RGZ3_9FLAO</name>
<dbReference type="Proteomes" id="UP000295455">
    <property type="component" value="Unassembled WGS sequence"/>
</dbReference>
<sequence length="90" mass="10453">MKHRKIVQYGIGILIIETILMGVWFYIMKPASDIGLNILQVTLVLFGINLILGLLLYYLKKPSSVLFFANALISPFIFYAIWIMWFTFYA</sequence>
<reference evidence="2 3" key="1">
    <citation type="submission" date="2019-03" db="EMBL/GenBank/DDBJ databases">
        <title>Genomic Encyclopedia of Type Strains, Phase IV (KMG-IV): sequencing the most valuable type-strain genomes for metagenomic binning, comparative biology and taxonomic classification.</title>
        <authorList>
            <person name="Goeker M."/>
        </authorList>
    </citation>
    <scope>NUCLEOTIDE SEQUENCE [LARGE SCALE GENOMIC DNA]</scope>
    <source>
        <strain evidence="2 3">DSM 18792</strain>
    </source>
</reference>
<feature type="transmembrane region" description="Helical" evidence="1">
    <location>
        <begin position="34"/>
        <end position="58"/>
    </location>
</feature>
<evidence type="ECO:0000256" key="1">
    <source>
        <dbReference type="SAM" id="Phobius"/>
    </source>
</evidence>
<evidence type="ECO:0000313" key="3">
    <source>
        <dbReference type="Proteomes" id="UP000295455"/>
    </source>
</evidence>
<comment type="caution">
    <text evidence="2">The sequence shown here is derived from an EMBL/GenBank/DDBJ whole genome shotgun (WGS) entry which is preliminary data.</text>
</comment>
<protein>
    <submittedName>
        <fullName evidence="2">Uncharacterized protein</fullName>
    </submittedName>
</protein>
<organism evidence="2 3">
    <name type="scientific">Mariniflexile fucanivorans</name>
    <dbReference type="NCBI Taxonomy" id="264023"/>
    <lineage>
        <taxon>Bacteria</taxon>
        <taxon>Pseudomonadati</taxon>
        <taxon>Bacteroidota</taxon>
        <taxon>Flavobacteriia</taxon>
        <taxon>Flavobacteriales</taxon>
        <taxon>Flavobacteriaceae</taxon>
        <taxon>Mariniflexile</taxon>
    </lineage>
</organism>
<dbReference type="RefSeq" id="WP_132218154.1">
    <property type="nucleotide sequence ID" value="NZ_OX156936.1"/>
</dbReference>
<keyword evidence="3" id="KW-1185">Reference proteome</keyword>
<gene>
    <name evidence="2" type="ORF">EV196_10660</name>
</gene>
<dbReference type="OrthoDB" id="1440179at2"/>
<evidence type="ECO:0000313" key="2">
    <source>
        <dbReference type="EMBL" id="TCL64872.1"/>
    </source>
</evidence>
<feature type="transmembrane region" description="Helical" evidence="1">
    <location>
        <begin position="7"/>
        <end position="28"/>
    </location>
</feature>
<dbReference type="AlphaFoldDB" id="A0A4R1RGZ3"/>
<keyword evidence="1" id="KW-1133">Transmembrane helix</keyword>
<accession>A0A4R1RGZ3</accession>